<accession>A0A271KA64</accession>
<comment type="caution">
    <text evidence="2">The sequence shown here is derived from an EMBL/GenBank/DDBJ whole genome shotgun (WGS) entry which is preliminary data.</text>
</comment>
<dbReference type="EMBL" id="NPKH01000037">
    <property type="protein sequence ID" value="PAP92067.1"/>
    <property type="molecule type" value="Genomic_DNA"/>
</dbReference>
<dbReference type="PANTHER" id="PTHR28047:SF5">
    <property type="entry name" value="PROTEIN DCG1"/>
    <property type="match status" value="1"/>
</dbReference>
<organism evidence="2 3">
    <name type="scientific">Mesorhizobium wenxiniae</name>
    <dbReference type="NCBI Taxonomy" id="2014805"/>
    <lineage>
        <taxon>Bacteria</taxon>
        <taxon>Pseudomonadati</taxon>
        <taxon>Pseudomonadota</taxon>
        <taxon>Alphaproteobacteria</taxon>
        <taxon>Hyphomicrobiales</taxon>
        <taxon>Phyllobacteriaceae</taxon>
        <taxon>Mesorhizobium</taxon>
    </lineage>
</organism>
<dbReference type="Proteomes" id="UP000215931">
    <property type="component" value="Unassembled WGS sequence"/>
</dbReference>
<dbReference type="RefSeq" id="WP_095521391.1">
    <property type="nucleotide sequence ID" value="NZ_NPKH01000037.1"/>
</dbReference>
<reference evidence="2 3" key="1">
    <citation type="submission" date="2017-08" db="EMBL/GenBank/DDBJ databases">
        <title>Mesorhizobium wenxinae sp. nov., a novel rhizobial species isolated from root nodules of chickpea (Cicer arietinum L.).</title>
        <authorList>
            <person name="Zhang J."/>
        </authorList>
    </citation>
    <scope>NUCLEOTIDE SEQUENCE [LARGE SCALE GENOMIC DNA]</scope>
    <source>
        <strain evidence="3">WYCCWR 10019</strain>
    </source>
</reference>
<dbReference type="InterPro" id="IPR053714">
    <property type="entry name" value="Iso_Racemase_Enz_sf"/>
</dbReference>
<protein>
    <submittedName>
        <fullName evidence="2">Asp/Glu racemase</fullName>
    </submittedName>
</protein>
<dbReference type="Pfam" id="PF01177">
    <property type="entry name" value="Asp_Glu_race"/>
    <property type="match status" value="1"/>
</dbReference>
<dbReference type="InterPro" id="IPR015942">
    <property type="entry name" value="Asp/Glu/hydantoin_racemase"/>
</dbReference>
<dbReference type="InterPro" id="IPR052186">
    <property type="entry name" value="Hydantoin_racemase-like"/>
</dbReference>
<evidence type="ECO:0000313" key="3">
    <source>
        <dbReference type="Proteomes" id="UP000215931"/>
    </source>
</evidence>
<dbReference type="PANTHER" id="PTHR28047">
    <property type="entry name" value="PROTEIN DCG1"/>
    <property type="match status" value="1"/>
</dbReference>
<name>A0A271KA64_9HYPH</name>
<evidence type="ECO:0000256" key="1">
    <source>
        <dbReference type="ARBA" id="ARBA00038414"/>
    </source>
</evidence>
<proteinExistence type="inferred from homology"/>
<dbReference type="Gene3D" id="3.40.50.12500">
    <property type="match status" value="1"/>
</dbReference>
<dbReference type="GO" id="GO:0047661">
    <property type="term" value="F:amino-acid racemase activity"/>
    <property type="evidence" value="ECO:0007669"/>
    <property type="project" value="InterPro"/>
</dbReference>
<dbReference type="OrthoDB" id="9791723at2"/>
<comment type="similarity">
    <text evidence="1">Belongs to the HyuE racemase family.</text>
</comment>
<dbReference type="AlphaFoldDB" id="A0A271KA64"/>
<evidence type="ECO:0000313" key="2">
    <source>
        <dbReference type="EMBL" id="PAP92067.1"/>
    </source>
</evidence>
<keyword evidence="3" id="KW-1185">Reference proteome</keyword>
<sequence length="225" mass="24179">MTIYILNPNSSQTVTDGIDRAVEPLRRATNVSIRCRTLHEGPPGIETQAHVDGVVAPLLDHCRALEETASAFVIACFSDPGLASLREQSNRPVFGIAESGILTAMTLGQRFGIIAILERSIPRHLRYVGAMGVTDRLAGDLPLNLTVAELSDRTATFERLKIVGSTLRKEKNADVLILGCAGMASLRSDLEAELKCPVVDPCEAAATMAVGRVAFAQLNKKEISE</sequence>
<gene>
    <name evidence="2" type="ORF">CIT31_29205</name>
</gene>